<evidence type="ECO:0000259" key="6">
    <source>
        <dbReference type="PROSITE" id="PS51352"/>
    </source>
</evidence>
<dbReference type="EMBL" id="CAMXCT020006682">
    <property type="protein sequence ID" value="CAL1171604.1"/>
    <property type="molecule type" value="Genomic_DNA"/>
</dbReference>
<protein>
    <submittedName>
        <fullName evidence="8">Uncharacterized protein</fullName>
    </submittedName>
</protein>
<feature type="domain" description="Thioredoxin" evidence="6">
    <location>
        <begin position="377"/>
        <end position="495"/>
    </location>
</feature>
<dbReference type="InterPro" id="IPR030385">
    <property type="entry name" value="G_IRG_dom"/>
</dbReference>
<reference evidence="8" key="1">
    <citation type="submission" date="2022-10" db="EMBL/GenBank/DDBJ databases">
        <authorList>
            <person name="Chen Y."/>
            <person name="Dougan E. K."/>
            <person name="Chan C."/>
            <person name="Rhodes N."/>
            <person name="Thang M."/>
        </authorList>
    </citation>
    <scope>NUCLEOTIDE SEQUENCE</scope>
</reference>
<keyword evidence="2" id="KW-0479">Metal-binding</keyword>
<dbReference type="InterPro" id="IPR027417">
    <property type="entry name" value="P-loop_NTPase"/>
</dbReference>
<dbReference type="Gene3D" id="3.40.30.10">
    <property type="entry name" value="Glutaredoxin"/>
    <property type="match status" value="3"/>
</dbReference>
<evidence type="ECO:0000313" key="9">
    <source>
        <dbReference type="EMBL" id="CAL1171604.1"/>
    </source>
</evidence>
<dbReference type="Pfam" id="PF05049">
    <property type="entry name" value="IIGP"/>
    <property type="match status" value="1"/>
</dbReference>
<evidence type="ECO:0000256" key="5">
    <source>
        <dbReference type="SAM" id="MobiDB-lite"/>
    </source>
</evidence>
<evidence type="ECO:0000256" key="2">
    <source>
        <dbReference type="ARBA" id="ARBA00022723"/>
    </source>
</evidence>
<dbReference type="Pfam" id="PF00462">
    <property type="entry name" value="Glutaredoxin"/>
    <property type="match status" value="2"/>
</dbReference>
<gene>
    <name evidence="8" type="ORF">C1SCF055_LOCUS42821</name>
</gene>
<dbReference type="GO" id="GO:0051536">
    <property type="term" value="F:iron-sulfur cluster binding"/>
    <property type="evidence" value="ECO:0007669"/>
    <property type="project" value="UniProtKB-KW"/>
</dbReference>
<dbReference type="PROSITE" id="PS51716">
    <property type="entry name" value="G_IRG"/>
    <property type="match status" value="1"/>
</dbReference>
<evidence type="ECO:0000313" key="10">
    <source>
        <dbReference type="Proteomes" id="UP001152797"/>
    </source>
</evidence>
<evidence type="ECO:0000256" key="3">
    <source>
        <dbReference type="ARBA" id="ARBA00023004"/>
    </source>
</evidence>
<dbReference type="InterPro" id="IPR002109">
    <property type="entry name" value="Glutaredoxin"/>
</dbReference>
<dbReference type="FunFam" id="3.40.30.10:FF:000012">
    <property type="entry name" value="Monothiol glutaredoxin"/>
    <property type="match status" value="2"/>
</dbReference>
<dbReference type="InterPro" id="IPR004480">
    <property type="entry name" value="Monothiol_GRX-rel"/>
</dbReference>
<dbReference type="GO" id="GO:0005634">
    <property type="term" value="C:nucleus"/>
    <property type="evidence" value="ECO:0007669"/>
    <property type="project" value="TreeGrafter"/>
</dbReference>
<dbReference type="GO" id="GO:0006879">
    <property type="term" value="P:intracellular iron ion homeostasis"/>
    <property type="evidence" value="ECO:0007669"/>
    <property type="project" value="TreeGrafter"/>
</dbReference>
<dbReference type="GO" id="GO:0005525">
    <property type="term" value="F:GTP binding"/>
    <property type="evidence" value="ECO:0007669"/>
    <property type="project" value="InterPro"/>
</dbReference>
<reference evidence="9" key="2">
    <citation type="submission" date="2024-04" db="EMBL/GenBank/DDBJ databases">
        <authorList>
            <person name="Chen Y."/>
            <person name="Shah S."/>
            <person name="Dougan E. K."/>
            <person name="Thang M."/>
            <person name="Chan C."/>
        </authorList>
    </citation>
    <scope>NUCLEOTIDE SEQUENCE [LARGE SCALE GENOMIC DNA]</scope>
</reference>
<keyword evidence="4" id="KW-0411">Iron-sulfur</keyword>
<dbReference type="InterPro" id="IPR033658">
    <property type="entry name" value="GRX_PICOT-like"/>
</dbReference>
<dbReference type="PROSITE" id="PS51354">
    <property type="entry name" value="GLUTAREDOXIN_2"/>
    <property type="match status" value="2"/>
</dbReference>
<keyword evidence="3" id="KW-0408">Iron</keyword>
<dbReference type="GO" id="GO:0016020">
    <property type="term" value="C:membrane"/>
    <property type="evidence" value="ECO:0007669"/>
    <property type="project" value="InterPro"/>
</dbReference>
<dbReference type="NCBIfam" id="TIGR00365">
    <property type="entry name" value="Grx4 family monothiol glutaredoxin"/>
    <property type="match status" value="1"/>
</dbReference>
<dbReference type="AlphaFoldDB" id="A0A9P1GNM9"/>
<accession>A0A9P1GNM9</accession>
<evidence type="ECO:0000256" key="1">
    <source>
        <dbReference type="ARBA" id="ARBA00005429"/>
    </source>
</evidence>
<dbReference type="Gene3D" id="3.40.50.300">
    <property type="entry name" value="P-loop containing nucleotide triphosphate hydrolases"/>
    <property type="match status" value="1"/>
</dbReference>
<dbReference type="InterPro" id="IPR036249">
    <property type="entry name" value="Thioredoxin-like_sf"/>
</dbReference>
<dbReference type="OrthoDB" id="415696at2759"/>
<dbReference type="EMBL" id="CAMXCT030006682">
    <property type="protein sequence ID" value="CAL4805541.1"/>
    <property type="molecule type" value="Genomic_DNA"/>
</dbReference>
<comment type="caution">
    <text evidence="8">The sequence shown here is derived from an EMBL/GenBank/DDBJ whole genome shotgun (WGS) entry which is preliminary data.</text>
</comment>
<dbReference type="InterPro" id="IPR013766">
    <property type="entry name" value="Thioredoxin_domain"/>
</dbReference>
<evidence type="ECO:0000259" key="7">
    <source>
        <dbReference type="PROSITE" id="PS51716"/>
    </source>
</evidence>
<dbReference type="InterPro" id="IPR007743">
    <property type="entry name" value="Immunity-related_GTPase-like"/>
</dbReference>
<feature type="region of interest" description="Disordered" evidence="5">
    <location>
        <begin position="114"/>
        <end position="148"/>
    </location>
</feature>
<feature type="compositionally biased region" description="Basic and acidic residues" evidence="5">
    <location>
        <begin position="114"/>
        <end position="137"/>
    </location>
</feature>
<feature type="domain" description="IRG-type G" evidence="7">
    <location>
        <begin position="712"/>
        <end position="853"/>
    </location>
</feature>
<evidence type="ECO:0000256" key="4">
    <source>
        <dbReference type="ARBA" id="ARBA00023014"/>
    </source>
</evidence>
<feature type="region of interest" description="Disordered" evidence="5">
    <location>
        <begin position="163"/>
        <end position="219"/>
    </location>
</feature>
<organism evidence="8">
    <name type="scientific">Cladocopium goreaui</name>
    <dbReference type="NCBI Taxonomy" id="2562237"/>
    <lineage>
        <taxon>Eukaryota</taxon>
        <taxon>Sar</taxon>
        <taxon>Alveolata</taxon>
        <taxon>Dinophyceae</taxon>
        <taxon>Suessiales</taxon>
        <taxon>Symbiodiniaceae</taxon>
        <taxon>Cladocopium</taxon>
    </lineage>
</organism>
<feature type="compositionally biased region" description="Basic and acidic residues" evidence="5">
    <location>
        <begin position="186"/>
        <end position="205"/>
    </location>
</feature>
<dbReference type="PANTHER" id="PTHR10293:SF73">
    <property type="entry name" value="GLUTAREDOXIN-3"/>
    <property type="match status" value="1"/>
</dbReference>
<dbReference type="Proteomes" id="UP001152797">
    <property type="component" value="Unassembled WGS sequence"/>
</dbReference>
<dbReference type="PANTHER" id="PTHR10293">
    <property type="entry name" value="GLUTAREDOXIN FAMILY MEMBER"/>
    <property type="match status" value="1"/>
</dbReference>
<sequence>MTEVRGTGGMLTQAEEGMKLFAAQNGVAAEIDKAAAEAYKADIEARISTLEAAAATLTGKDNKKERAAKGKEVAELKAEQRYVDACKIVKGLDPKFGNFITKAAEVPVAEKPEVIEEAQAKPDKAKKDSKKDIKKESAGLSPAETKELEELKQGIVERKAILKEQGLSGGQQNKDEEVVKMVARMNELKEKQDPGSTKKEKDAKKDSKKKTPLSAEEQKEFAQLQNEIEVYKAKLRSEFGYRPWAESSAMGNKDMKADPDLKDMEARLAAFEKRRDPADPQDPVAKLGKAWRLAPESTGVVLNRSAPEIVSCARRRLEGALTTLREANSELREAQADLRAYPVPEYLAPAQEQGAIMIGVTGYPGVGKSSWVNAVRRVSSPNDPDFAELCVDGPTMEPQMYRFPAHHAGLTTLLLWAPWHPPSVHLTKVLEAVAKEQKSARFAKANVDLCVSLANSMGAEQVPFVVFLNPEGVKIDSLAGADPPRLVEKIKSLSSKTMEVPVSNGAADLNSRLKALVNFSPVMLFMKGNKTEPQCKFSRQAIEMMQKHKVEYSTFDILQDEEVRQGLKEYSNWKTYPQLYVNGELVGGVDLMKEMEEDGSLSEMLGAAQPLQERLKSLICQAPVMLFMKGNPETPRCGFSRKMVDLLNEHGVEFDTFDILSDEEVRQGLKDYSNWPTYPQLYAKGKLLGGLDIIKELAEEGSLTDELTNKPCVIWDLPGVGTAGFPAETYLQNLGIRHFDVVVLITDQRFTEAELLLLDDLRHWNVPFFMVRNKIDLDVQRELESEQEVLDNRGFGDKLDNEERRDIVRETLINVKEDLSILHHVDSVYCISAIKEFWHSFDFPRLEQDLTVALRRQRASEEGSVELVEG</sequence>
<dbReference type="GO" id="GO:0005829">
    <property type="term" value="C:cytosol"/>
    <property type="evidence" value="ECO:0007669"/>
    <property type="project" value="TreeGrafter"/>
</dbReference>
<dbReference type="GO" id="GO:0046872">
    <property type="term" value="F:metal ion binding"/>
    <property type="evidence" value="ECO:0007669"/>
    <property type="project" value="UniProtKB-KW"/>
</dbReference>
<evidence type="ECO:0000313" key="8">
    <source>
        <dbReference type="EMBL" id="CAI4018229.1"/>
    </source>
</evidence>
<dbReference type="CDD" id="cd03028">
    <property type="entry name" value="GRX_PICOT_like"/>
    <property type="match status" value="2"/>
</dbReference>
<comment type="similarity">
    <text evidence="1">Belongs to the TRAFAC class dynamin-like GTPase superfamily. IRG family.</text>
</comment>
<proteinExistence type="inferred from homology"/>
<dbReference type="EMBL" id="CAMXCT010006682">
    <property type="protein sequence ID" value="CAI4018229.1"/>
    <property type="molecule type" value="Genomic_DNA"/>
</dbReference>
<dbReference type="SUPFAM" id="SSF52540">
    <property type="entry name" value="P-loop containing nucleoside triphosphate hydrolases"/>
    <property type="match status" value="1"/>
</dbReference>
<dbReference type="PROSITE" id="PS51352">
    <property type="entry name" value="THIOREDOXIN_2"/>
    <property type="match status" value="1"/>
</dbReference>
<dbReference type="SUPFAM" id="SSF52833">
    <property type="entry name" value="Thioredoxin-like"/>
    <property type="match status" value="3"/>
</dbReference>
<name>A0A9P1GNM9_9DINO</name>
<keyword evidence="10" id="KW-1185">Reference proteome</keyword>